<dbReference type="SUPFAM" id="SSF46785">
    <property type="entry name" value="Winged helix' DNA-binding domain"/>
    <property type="match status" value="1"/>
</dbReference>
<dbReference type="InterPro" id="IPR036390">
    <property type="entry name" value="WH_DNA-bd_sf"/>
</dbReference>
<dbReference type="Pfam" id="PF00126">
    <property type="entry name" value="HTH_1"/>
    <property type="match status" value="1"/>
</dbReference>
<dbReference type="KEGG" id="uru:DSM104443_03156"/>
<keyword evidence="3" id="KW-0238">DNA-binding</keyword>
<dbReference type="InterPro" id="IPR005119">
    <property type="entry name" value="LysR_subst-bd"/>
</dbReference>
<dbReference type="FunFam" id="1.10.10.10:FF:000001">
    <property type="entry name" value="LysR family transcriptional regulator"/>
    <property type="match status" value="1"/>
</dbReference>
<keyword evidence="2" id="KW-0805">Transcription regulation</keyword>
<evidence type="ECO:0000256" key="2">
    <source>
        <dbReference type="ARBA" id="ARBA00023015"/>
    </source>
</evidence>
<dbReference type="AlphaFoldDB" id="A0A6M4H085"/>
<dbReference type="Gene3D" id="1.10.10.10">
    <property type="entry name" value="Winged helix-like DNA-binding domain superfamily/Winged helix DNA-binding domain"/>
    <property type="match status" value="1"/>
</dbReference>
<dbReference type="PANTHER" id="PTHR30346:SF30">
    <property type="entry name" value="SMALL NEUTRAL PROTEASE REGULATORY PROTEIN"/>
    <property type="match status" value="1"/>
</dbReference>
<dbReference type="SUPFAM" id="SSF53850">
    <property type="entry name" value="Periplasmic binding protein-like II"/>
    <property type="match status" value="1"/>
</dbReference>
<keyword evidence="7" id="KW-1185">Reference proteome</keyword>
<evidence type="ECO:0000259" key="5">
    <source>
        <dbReference type="PROSITE" id="PS50931"/>
    </source>
</evidence>
<name>A0A6M4H085_9PROT</name>
<dbReference type="InterPro" id="IPR036388">
    <property type="entry name" value="WH-like_DNA-bd_sf"/>
</dbReference>
<reference evidence="6 7" key="1">
    <citation type="submission" date="2020-04" db="EMBL/GenBank/DDBJ databases">
        <title>Usitatibacter rugosus gen. nov., sp. nov. and Usitatibacter palustris sp. nov., novel members of Usitatibacteraceae fam. nov. within the order Nitrosomonadales isolated from soil.</title>
        <authorList>
            <person name="Huber K.J."/>
            <person name="Neumann-Schaal M."/>
            <person name="Geppert A."/>
            <person name="Luckner M."/>
            <person name="Wanner G."/>
            <person name="Overmann J."/>
        </authorList>
    </citation>
    <scope>NUCLEOTIDE SEQUENCE [LARGE SCALE GENOMIC DNA]</scope>
    <source>
        <strain evidence="6 7">0125_3</strain>
    </source>
</reference>
<evidence type="ECO:0000256" key="1">
    <source>
        <dbReference type="ARBA" id="ARBA00009437"/>
    </source>
</evidence>
<protein>
    <submittedName>
        <fullName evidence="6">HTH-type transcriptional regulator BenM</fullName>
    </submittedName>
</protein>
<dbReference type="Gene3D" id="3.40.190.10">
    <property type="entry name" value="Periplasmic binding protein-like II"/>
    <property type="match status" value="2"/>
</dbReference>
<evidence type="ECO:0000256" key="3">
    <source>
        <dbReference type="ARBA" id="ARBA00023125"/>
    </source>
</evidence>
<sequence>MELRHLRYFTAIAAEGNFTRAAERLGIQQPPLSQQLAALERELGVRLFDRLPRGVELTPAGSAFLEDSLALLERVDGATARARRVAKGVAGTLRIGFTSSAATHPAASDTIASFRTRYPDVHLSFLEGNAASLSEAVLGRHAQAAMVRVPVVRDPDLRFVQIDQEPLVAALAASHPLAQRARKKSTPGIGLRDLVKEPLILVRRPGAPGMYGTLLDACREAGLTPKIAAEVENMLTNLMLVAAGVGATVVPSSMRGILADRIAYLPVQGAGRMVAPLTLLTHREDTNPAVTNLIAVARRVLD</sequence>
<proteinExistence type="inferred from homology"/>
<dbReference type="InterPro" id="IPR000847">
    <property type="entry name" value="LysR_HTH_N"/>
</dbReference>
<dbReference type="GO" id="GO:0032993">
    <property type="term" value="C:protein-DNA complex"/>
    <property type="evidence" value="ECO:0007669"/>
    <property type="project" value="TreeGrafter"/>
</dbReference>
<dbReference type="PANTHER" id="PTHR30346">
    <property type="entry name" value="TRANSCRIPTIONAL DUAL REGULATOR HCAR-RELATED"/>
    <property type="match status" value="1"/>
</dbReference>
<dbReference type="Proteomes" id="UP000501534">
    <property type="component" value="Chromosome"/>
</dbReference>
<gene>
    <name evidence="6" type="primary">benM</name>
    <name evidence="6" type="ORF">DSM104443_03156</name>
</gene>
<dbReference type="GO" id="GO:0003677">
    <property type="term" value="F:DNA binding"/>
    <property type="evidence" value="ECO:0007669"/>
    <property type="project" value="UniProtKB-KW"/>
</dbReference>
<dbReference type="Pfam" id="PF03466">
    <property type="entry name" value="LysR_substrate"/>
    <property type="match status" value="1"/>
</dbReference>
<organism evidence="6 7">
    <name type="scientific">Usitatibacter rugosus</name>
    <dbReference type="NCBI Taxonomy" id="2732067"/>
    <lineage>
        <taxon>Bacteria</taxon>
        <taxon>Pseudomonadati</taxon>
        <taxon>Pseudomonadota</taxon>
        <taxon>Betaproteobacteria</taxon>
        <taxon>Nitrosomonadales</taxon>
        <taxon>Usitatibacteraceae</taxon>
        <taxon>Usitatibacter</taxon>
    </lineage>
</organism>
<evidence type="ECO:0000313" key="6">
    <source>
        <dbReference type="EMBL" id="QJR12073.1"/>
    </source>
</evidence>
<dbReference type="EMBL" id="CP053069">
    <property type="protein sequence ID" value="QJR12073.1"/>
    <property type="molecule type" value="Genomic_DNA"/>
</dbReference>
<dbReference type="GO" id="GO:0003700">
    <property type="term" value="F:DNA-binding transcription factor activity"/>
    <property type="evidence" value="ECO:0007669"/>
    <property type="project" value="InterPro"/>
</dbReference>
<evidence type="ECO:0000313" key="7">
    <source>
        <dbReference type="Proteomes" id="UP000501534"/>
    </source>
</evidence>
<dbReference type="PRINTS" id="PR00039">
    <property type="entry name" value="HTHLYSR"/>
</dbReference>
<keyword evidence="4" id="KW-0804">Transcription</keyword>
<accession>A0A6M4H085</accession>
<feature type="domain" description="HTH lysR-type" evidence="5">
    <location>
        <begin position="1"/>
        <end position="58"/>
    </location>
</feature>
<dbReference type="PROSITE" id="PS50931">
    <property type="entry name" value="HTH_LYSR"/>
    <property type="match status" value="1"/>
</dbReference>
<comment type="similarity">
    <text evidence="1">Belongs to the LysR transcriptional regulatory family.</text>
</comment>
<evidence type="ECO:0000256" key="4">
    <source>
        <dbReference type="ARBA" id="ARBA00023163"/>
    </source>
</evidence>